<dbReference type="EMBL" id="JBHLTF010000009">
    <property type="protein sequence ID" value="MFC0716856.1"/>
    <property type="molecule type" value="Genomic_DNA"/>
</dbReference>
<name>A0ABV6STU1_9GAMM</name>
<keyword evidence="4 6" id="KW-0732">Signal</keyword>
<evidence type="ECO:0000256" key="5">
    <source>
        <dbReference type="ARBA" id="ARBA00022801"/>
    </source>
</evidence>
<dbReference type="Proteomes" id="UP001589898">
    <property type="component" value="Unassembled WGS sequence"/>
</dbReference>
<comment type="caution">
    <text evidence="7">The sequence shown here is derived from an EMBL/GenBank/DDBJ whole genome shotgun (WGS) entry which is preliminary data.</text>
</comment>
<evidence type="ECO:0000256" key="6">
    <source>
        <dbReference type="RuleBase" id="RU366067"/>
    </source>
</evidence>
<evidence type="ECO:0000256" key="4">
    <source>
        <dbReference type="ARBA" id="ARBA00022729"/>
    </source>
</evidence>
<dbReference type="InterPro" id="IPR019500">
    <property type="entry name" value="Pep_S46"/>
</dbReference>
<dbReference type="Pfam" id="PF10459">
    <property type="entry name" value="Peptidase_S46"/>
    <property type="match status" value="1"/>
</dbReference>
<dbReference type="RefSeq" id="WP_189496844.1">
    <property type="nucleotide sequence ID" value="NZ_BMZT01000005.1"/>
</dbReference>
<accession>A0ABV6STU1</accession>
<evidence type="ECO:0000313" key="7">
    <source>
        <dbReference type="EMBL" id="MFC0716856.1"/>
    </source>
</evidence>
<evidence type="ECO:0000256" key="2">
    <source>
        <dbReference type="ARBA" id="ARBA00022438"/>
    </source>
</evidence>
<keyword evidence="8" id="KW-1185">Reference proteome</keyword>
<organism evidence="7 8">
    <name type="scientific">Luteimonas padinae</name>
    <dbReference type="NCBI Taxonomy" id="1714359"/>
    <lineage>
        <taxon>Bacteria</taxon>
        <taxon>Pseudomonadati</taxon>
        <taxon>Pseudomonadota</taxon>
        <taxon>Gammaproteobacteria</taxon>
        <taxon>Lysobacterales</taxon>
        <taxon>Lysobacteraceae</taxon>
        <taxon>Luteimonas</taxon>
    </lineage>
</organism>
<keyword evidence="6" id="KW-0720">Serine protease</keyword>
<comment type="similarity">
    <text evidence="1 6">Belongs to the peptidase S46 family.</text>
</comment>
<protein>
    <recommendedName>
        <fullName evidence="6">Dipeptidyl-peptidase</fullName>
        <ecNumber evidence="6">3.4.14.-</ecNumber>
    </recommendedName>
</protein>
<evidence type="ECO:0000256" key="1">
    <source>
        <dbReference type="ARBA" id="ARBA00010491"/>
    </source>
</evidence>
<gene>
    <name evidence="7" type="ORF">ACFFFU_03620</name>
</gene>
<dbReference type="PANTHER" id="PTHR38469:SF1">
    <property type="entry name" value="PERIPLASMIC PEPTIDASE SUBFAMILY S1B"/>
    <property type="match status" value="1"/>
</dbReference>
<dbReference type="InterPro" id="IPR009003">
    <property type="entry name" value="Peptidase_S1_PA"/>
</dbReference>
<sequence length="725" mass="79790">MGKTVLATAAAAFVAAIASPAPAHAGEGMWVPQQLPEISQPLKRAGLKLKPEQLADLTGDPLGAVVSLGGCTASFVSPQGLVATNHHCAYGAIQLNSTPENNLMRDGFYAAAIGDEISAGPTSRIYALESIEDVTDRVQAAVAAAPDALGRTNALDAIEKSLVAACEAEAGYRCRLYSFAGGNTYRLFRNLEIQDVRLVYAPQGSVGAYGGEVDNWMWPRHTGDFAFYRAYVGKDGKPAPFAEDNVPYQPKQWLRFADEPLREGDFVMVAGYPGRTARYALASEFQDTQDWQYPTIVRHYKAMQKMVAEAGKANPDIEVKYASTMRGWENVYKNYDSQLAGFQRTNAMATKQAQEAAVLAWAREQGEAGQPVLDAHAKLLELNQASRATRDRDLVFSQFNGTGVLSAAIRGYRLAIEREKPDAEREQGYQERDVPTLEGAVRQMERRYVREMDRGLQRYWLDEYVKLPEGQRIEALDTWLGGTGDKAIDGALDRLGRSELADGTDARLKWLRADRQAYESSKDPAIRYAVAVMPTLLAQEAERKARAGDALLARPVYLQAVADYKASKGEFVYPDANSSLRITFGNVKPYTKLDGTPQKAFTVLEEIPAKDTGEDPFDAPRALLDAVAAKRYGGLQDRRLKSVPVNFLADLDITGGNSGSPVLDARGKLVGLAFDGNWESVASNWVFDPVMTRMISVDQRYMRWIMQEVYPAPRVLAELGLEPKR</sequence>
<dbReference type="InterPro" id="IPR043504">
    <property type="entry name" value="Peptidase_S1_PA_chymotrypsin"/>
</dbReference>
<dbReference type="PANTHER" id="PTHR38469">
    <property type="entry name" value="PERIPLASMIC PEPTIDASE SUBFAMILY S1B"/>
    <property type="match status" value="1"/>
</dbReference>
<keyword evidence="2 6" id="KW-0031">Aminopeptidase</keyword>
<feature type="signal peptide" evidence="6">
    <location>
        <begin position="1"/>
        <end position="25"/>
    </location>
</feature>
<feature type="chain" id="PRO_5044969340" description="Dipeptidyl-peptidase" evidence="6">
    <location>
        <begin position="26"/>
        <end position="725"/>
    </location>
</feature>
<reference evidence="7 8" key="1">
    <citation type="submission" date="2024-09" db="EMBL/GenBank/DDBJ databases">
        <authorList>
            <person name="Sun Q."/>
            <person name="Mori K."/>
        </authorList>
    </citation>
    <scope>NUCLEOTIDE SEQUENCE [LARGE SCALE GENOMIC DNA]</scope>
    <source>
        <strain evidence="7 8">KCTC 52403</strain>
    </source>
</reference>
<dbReference type="SUPFAM" id="SSF50494">
    <property type="entry name" value="Trypsin-like serine proteases"/>
    <property type="match status" value="1"/>
</dbReference>
<evidence type="ECO:0000313" key="8">
    <source>
        <dbReference type="Proteomes" id="UP001589898"/>
    </source>
</evidence>
<keyword evidence="5 6" id="KW-0378">Hydrolase</keyword>
<dbReference type="EC" id="3.4.14.-" evidence="6"/>
<comment type="function">
    <text evidence="6">Catalyzes the removal of dipeptides from the N-terminus of oligopeptides.</text>
</comment>
<proteinExistence type="inferred from homology"/>
<keyword evidence="3 6" id="KW-0645">Protease</keyword>
<evidence type="ECO:0000256" key="3">
    <source>
        <dbReference type="ARBA" id="ARBA00022670"/>
    </source>
</evidence>
<dbReference type="Gene3D" id="2.40.10.10">
    <property type="entry name" value="Trypsin-like serine proteases"/>
    <property type="match status" value="1"/>
</dbReference>